<proteinExistence type="predicted"/>
<dbReference type="AlphaFoldDB" id="A0A9D1DJ51"/>
<feature type="signal peptide" evidence="2">
    <location>
        <begin position="1"/>
        <end position="25"/>
    </location>
</feature>
<protein>
    <submittedName>
        <fullName evidence="4">S-layer homology domain-containing protein</fullName>
    </submittedName>
</protein>
<comment type="caution">
    <text evidence="4">The sequence shown here is derived from an EMBL/GenBank/DDBJ whole genome shotgun (WGS) entry which is preliminary data.</text>
</comment>
<evidence type="ECO:0000256" key="2">
    <source>
        <dbReference type="SAM" id="SignalP"/>
    </source>
</evidence>
<name>A0A9D1DJ51_9FIRM</name>
<feature type="chain" id="PRO_5039239760" evidence="2">
    <location>
        <begin position="26"/>
        <end position="453"/>
    </location>
</feature>
<organism evidence="4 5">
    <name type="scientific">Candidatus Avoscillospira avicola</name>
    <dbReference type="NCBI Taxonomy" id="2840706"/>
    <lineage>
        <taxon>Bacteria</taxon>
        <taxon>Bacillati</taxon>
        <taxon>Bacillota</taxon>
        <taxon>Clostridia</taxon>
        <taxon>Eubacteriales</taxon>
        <taxon>Oscillospiraceae</taxon>
        <taxon>Oscillospiraceae incertae sedis</taxon>
        <taxon>Candidatus Avoscillospira</taxon>
    </lineage>
</organism>
<feature type="domain" description="SLH" evidence="3">
    <location>
        <begin position="92"/>
        <end position="151"/>
    </location>
</feature>
<dbReference type="PANTHER" id="PTHR43308">
    <property type="entry name" value="OUTER MEMBRANE PROTEIN ALPHA-RELATED"/>
    <property type="match status" value="1"/>
</dbReference>
<evidence type="ECO:0000256" key="1">
    <source>
        <dbReference type="ARBA" id="ARBA00022737"/>
    </source>
</evidence>
<gene>
    <name evidence="4" type="ORF">IAA53_10465</name>
</gene>
<keyword evidence="2" id="KW-0732">Signal</keyword>
<dbReference type="InterPro" id="IPR001119">
    <property type="entry name" value="SLH_dom"/>
</dbReference>
<dbReference type="EMBL" id="DVHE01000081">
    <property type="protein sequence ID" value="HIR51674.1"/>
    <property type="molecule type" value="Genomic_DNA"/>
</dbReference>
<reference evidence="4" key="2">
    <citation type="journal article" date="2021" name="PeerJ">
        <title>Extensive microbial diversity within the chicken gut microbiome revealed by metagenomics and culture.</title>
        <authorList>
            <person name="Gilroy R."/>
            <person name="Ravi A."/>
            <person name="Getino M."/>
            <person name="Pursley I."/>
            <person name="Horton D.L."/>
            <person name="Alikhan N.F."/>
            <person name="Baker D."/>
            <person name="Gharbi K."/>
            <person name="Hall N."/>
            <person name="Watson M."/>
            <person name="Adriaenssens E.M."/>
            <person name="Foster-Nyarko E."/>
            <person name="Jarju S."/>
            <person name="Secka A."/>
            <person name="Antonio M."/>
            <person name="Oren A."/>
            <person name="Chaudhuri R.R."/>
            <person name="La Ragione R."/>
            <person name="Hildebrand F."/>
            <person name="Pallen M.J."/>
        </authorList>
    </citation>
    <scope>NUCLEOTIDE SEQUENCE</scope>
    <source>
        <strain evidence="4">ChiBcec15-4380</strain>
    </source>
</reference>
<accession>A0A9D1DJ51</accession>
<feature type="domain" description="SLH" evidence="3">
    <location>
        <begin position="28"/>
        <end position="91"/>
    </location>
</feature>
<evidence type="ECO:0000259" key="3">
    <source>
        <dbReference type="PROSITE" id="PS51272"/>
    </source>
</evidence>
<evidence type="ECO:0000313" key="4">
    <source>
        <dbReference type="EMBL" id="HIR51674.1"/>
    </source>
</evidence>
<dbReference type="PROSITE" id="PS51272">
    <property type="entry name" value="SLH"/>
    <property type="match status" value="3"/>
</dbReference>
<evidence type="ECO:0000313" key="5">
    <source>
        <dbReference type="Proteomes" id="UP000824239"/>
    </source>
</evidence>
<sequence>MKHYRVLALVLALCLCLGIATVASAAPAATSFPDFDSTQWYASAVQAAVENGLLIGDNHGRLRPQDSITRAEMAAVLNRAFGTYKTTSIQRFRDVKTTDWFYKDLQMAYHMGTYEGTSASTMAPRRDISRQEAMTVVARALQLNLNRYRDTDLSDFSDACSISDWALPYVRAMVGAGYIQGRNGKLAPQDAITRAEFAQVFHNIIGTYLTEEGTYTESFTGNVLIRTGDVTLSNLTVDGDLIIGCGVAEEAVTLSNVTVTGRLVAWGGGTDAVFCNDGTKMPEVLVCRVDNAVKVIYDRDSTLAVYDDIQVGITARAKAFPETEVIFYDISDILEEQENLDQTVTDQQISVTIPADFFLEKEDLVAEGTLANHSEKDTYEIYLTVDGEPVTETATLAPGAALSGIRLLNTLSLGDYDATAHVTAIRDGAILGTLQVETAIHVAEQWNLGGDAA</sequence>
<keyword evidence="1" id="KW-0677">Repeat</keyword>
<dbReference type="PANTHER" id="PTHR43308:SF5">
    <property type="entry name" value="S-LAYER PROTEIN _ PEPTIDOGLYCAN ENDO-BETA-N-ACETYLGLUCOSAMINIDASE"/>
    <property type="match status" value="1"/>
</dbReference>
<dbReference type="Proteomes" id="UP000824239">
    <property type="component" value="Unassembled WGS sequence"/>
</dbReference>
<reference evidence="4" key="1">
    <citation type="submission" date="2020-10" db="EMBL/GenBank/DDBJ databases">
        <authorList>
            <person name="Gilroy R."/>
        </authorList>
    </citation>
    <scope>NUCLEOTIDE SEQUENCE</scope>
    <source>
        <strain evidence="4">ChiBcec15-4380</strain>
    </source>
</reference>
<dbReference type="Pfam" id="PF00395">
    <property type="entry name" value="SLH"/>
    <property type="match status" value="3"/>
</dbReference>
<dbReference type="InterPro" id="IPR051465">
    <property type="entry name" value="Cell_Envelope_Struct_Comp"/>
</dbReference>
<feature type="domain" description="SLH" evidence="3">
    <location>
        <begin position="153"/>
        <end position="215"/>
    </location>
</feature>